<evidence type="ECO:0000256" key="1">
    <source>
        <dbReference type="PROSITE-ProRule" id="PRU00047"/>
    </source>
</evidence>
<dbReference type="InterPro" id="IPR004330">
    <property type="entry name" value="FAR1_DNA_bnd_dom"/>
</dbReference>
<keyword evidence="6" id="KW-1185">Reference proteome</keyword>
<dbReference type="PROSITE" id="PS50966">
    <property type="entry name" value="ZF_SWIM"/>
    <property type="match status" value="1"/>
</dbReference>
<organism evidence="5 6">
    <name type="scientific">Platanthera zijinensis</name>
    <dbReference type="NCBI Taxonomy" id="2320716"/>
    <lineage>
        <taxon>Eukaryota</taxon>
        <taxon>Viridiplantae</taxon>
        <taxon>Streptophyta</taxon>
        <taxon>Embryophyta</taxon>
        <taxon>Tracheophyta</taxon>
        <taxon>Spermatophyta</taxon>
        <taxon>Magnoliopsida</taxon>
        <taxon>Liliopsida</taxon>
        <taxon>Asparagales</taxon>
        <taxon>Orchidaceae</taxon>
        <taxon>Orchidoideae</taxon>
        <taxon>Orchideae</taxon>
        <taxon>Orchidinae</taxon>
        <taxon>Platanthera</taxon>
    </lineage>
</organism>
<dbReference type="PANTHER" id="PTHR47718">
    <property type="entry name" value="OS01G0519700 PROTEIN"/>
    <property type="match status" value="1"/>
</dbReference>
<dbReference type="PROSITE" id="PS50158">
    <property type="entry name" value="ZF_CCHC"/>
    <property type="match status" value="1"/>
</dbReference>
<feature type="domain" description="CCHC-type" evidence="3">
    <location>
        <begin position="677"/>
        <end position="692"/>
    </location>
</feature>
<dbReference type="InterPro" id="IPR018289">
    <property type="entry name" value="MULE_transposase_dom"/>
</dbReference>
<keyword evidence="1" id="KW-0862">Zinc</keyword>
<dbReference type="Pfam" id="PF10551">
    <property type="entry name" value="MULE"/>
    <property type="match status" value="1"/>
</dbReference>
<dbReference type="EMBL" id="JBBWWQ010000019">
    <property type="protein sequence ID" value="KAK8918963.1"/>
    <property type="molecule type" value="Genomic_DNA"/>
</dbReference>
<evidence type="ECO:0000259" key="3">
    <source>
        <dbReference type="PROSITE" id="PS50158"/>
    </source>
</evidence>
<evidence type="ECO:0000313" key="5">
    <source>
        <dbReference type="EMBL" id="KAK8918963.1"/>
    </source>
</evidence>
<dbReference type="Proteomes" id="UP001418222">
    <property type="component" value="Unassembled WGS sequence"/>
</dbReference>
<feature type="compositionally biased region" description="Polar residues" evidence="2">
    <location>
        <begin position="1"/>
        <end position="10"/>
    </location>
</feature>
<accession>A0AAP0FW77</accession>
<keyword evidence="1" id="KW-0863">Zinc-finger</keyword>
<feature type="region of interest" description="Disordered" evidence="2">
    <location>
        <begin position="1"/>
        <end position="28"/>
    </location>
</feature>
<evidence type="ECO:0000313" key="6">
    <source>
        <dbReference type="Proteomes" id="UP001418222"/>
    </source>
</evidence>
<dbReference type="InterPro" id="IPR036875">
    <property type="entry name" value="Znf_CCHC_sf"/>
</dbReference>
<dbReference type="Pfam" id="PF03101">
    <property type="entry name" value="FAR1"/>
    <property type="match status" value="1"/>
</dbReference>
<comment type="caution">
    <text evidence="5">The sequence shown here is derived from an EMBL/GenBank/DDBJ whole genome shotgun (WGS) entry which is preliminary data.</text>
</comment>
<proteinExistence type="predicted"/>
<reference evidence="5 6" key="1">
    <citation type="journal article" date="2022" name="Nat. Plants">
        <title>Genomes of leafy and leafless Platanthera orchids illuminate the evolution of mycoheterotrophy.</title>
        <authorList>
            <person name="Li M.H."/>
            <person name="Liu K.W."/>
            <person name="Li Z."/>
            <person name="Lu H.C."/>
            <person name="Ye Q.L."/>
            <person name="Zhang D."/>
            <person name="Wang J.Y."/>
            <person name="Li Y.F."/>
            <person name="Zhong Z.M."/>
            <person name="Liu X."/>
            <person name="Yu X."/>
            <person name="Liu D.K."/>
            <person name="Tu X.D."/>
            <person name="Liu B."/>
            <person name="Hao Y."/>
            <person name="Liao X.Y."/>
            <person name="Jiang Y.T."/>
            <person name="Sun W.H."/>
            <person name="Chen J."/>
            <person name="Chen Y.Q."/>
            <person name="Ai Y."/>
            <person name="Zhai J.W."/>
            <person name="Wu S.S."/>
            <person name="Zhou Z."/>
            <person name="Hsiao Y.Y."/>
            <person name="Wu W.L."/>
            <person name="Chen Y.Y."/>
            <person name="Lin Y.F."/>
            <person name="Hsu J.L."/>
            <person name="Li C.Y."/>
            <person name="Wang Z.W."/>
            <person name="Zhao X."/>
            <person name="Zhong W.Y."/>
            <person name="Ma X.K."/>
            <person name="Ma L."/>
            <person name="Huang J."/>
            <person name="Chen G.Z."/>
            <person name="Huang M.Z."/>
            <person name="Huang L."/>
            <person name="Peng D.H."/>
            <person name="Luo Y.B."/>
            <person name="Zou S.Q."/>
            <person name="Chen S.P."/>
            <person name="Lan S."/>
            <person name="Tsai W.C."/>
            <person name="Van de Peer Y."/>
            <person name="Liu Z.J."/>
        </authorList>
    </citation>
    <scope>NUCLEOTIDE SEQUENCE [LARGE SCALE GENOMIC DNA]</scope>
    <source>
        <strain evidence="5">Lor287</strain>
    </source>
</reference>
<name>A0AAP0FW77_9ASPA</name>
<dbReference type="PANTHER" id="PTHR47718:SF7">
    <property type="entry name" value="PROTEIN FAR1-RELATED SEQUENCE"/>
    <property type="match status" value="1"/>
</dbReference>
<evidence type="ECO:0000259" key="4">
    <source>
        <dbReference type="PROSITE" id="PS50966"/>
    </source>
</evidence>
<feature type="domain" description="SWIM-type" evidence="4">
    <location>
        <begin position="506"/>
        <end position="543"/>
    </location>
</feature>
<dbReference type="GO" id="GO:0003676">
    <property type="term" value="F:nucleic acid binding"/>
    <property type="evidence" value="ECO:0007669"/>
    <property type="project" value="InterPro"/>
</dbReference>
<dbReference type="InterPro" id="IPR001878">
    <property type="entry name" value="Znf_CCHC"/>
</dbReference>
<dbReference type="SUPFAM" id="SSF57756">
    <property type="entry name" value="Retrovirus zinc finger-like domains"/>
    <property type="match status" value="1"/>
</dbReference>
<dbReference type="AlphaFoldDB" id="A0AAP0FW77"/>
<sequence length="728" mass="85266">MSIESAPNFSDSEKDCPSETNYSLHDSPKIHDKNLEPYIGLEFEDLDSVYIFYNAYARNHGFGIRKNSSAKSQVTKDLIWKNYVCDKAGTKNMYTPKDPSTSKKRYVTRMDCKAKLDVRRSKDEKWVVTGFEKQHTHELDTPRRTIKHRSHKVAHKTQNVIDHLRIKRKNNIGREGVLVAQYLQAHMVKDPNFFFALELDSDGILRSLFWADSRARNDYITFGDVIVFDVTYKTNRLMMPFAPFTGVNHHRQSLLFGCALLADETEDTFIWLFKQWLNCMFDKHPQVIITDMDRAMYNAIKIVFPNTRHRFCSWHINKHLIEHVYDMRDTESEFASEYKIWYNSRTIEHCEVLWKELITGFKLQNNKWLSKMWNLRHHWVPVYLKDIFVAGMTSTGRSESINSFFDGFVNSNTQLPEFVVQYEKALLTRRHSEEVEDYKTLNSAPVLLSNTNIEIYASKLYTRAMFKLFQNEFKQSLECGHQKLTSSRNSCTYLVGLSSESVDKWYKVIYEDFESNSILCECAKFETDGFICKHIIHMFFKKQMFDLPSKYIIKRWTIQARHMVAYEKGSLDNFNVQLVTPIMKWDLSNLCHKLVEKSSRSEKSFREVYNLICSKLDELSLTVDTTTNNLREQEPITVDITTIRDPIQVRTKGRPKIATRMHSSIEISQNNLKKRTCGACGNKGHYSTTCPKNKKVIAKSVRYFLINIISIHLIRSINLLFYIVTGCR</sequence>
<dbReference type="Gene3D" id="4.10.60.10">
    <property type="entry name" value="Zinc finger, CCHC-type"/>
    <property type="match status" value="1"/>
</dbReference>
<keyword evidence="1" id="KW-0479">Metal-binding</keyword>
<gene>
    <name evidence="5" type="primary">FRS5</name>
    <name evidence="5" type="ORF">KSP39_PZI021677</name>
</gene>
<evidence type="ECO:0000256" key="2">
    <source>
        <dbReference type="SAM" id="MobiDB-lite"/>
    </source>
</evidence>
<protein>
    <submittedName>
        <fullName evidence="5">Protein FAR1-RELATED SEQUENCE 5</fullName>
    </submittedName>
</protein>
<dbReference type="InterPro" id="IPR007527">
    <property type="entry name" value="Znf_SWIM"/>
</dbReference>
<dbReference type="GO" id="GO:0008270">
    <property type="term" value="F:zinc ion binding"/>
    <property type="evidence" value="ECO:0007669"/>
    <property type="project" value="UniProtKB-KW"/>
</dbReference>